<evidence type="ECO:0000313" key="1">
    <source>
        <dbReference type="EMBL" id="KAG8009493.1"/>
    </source>
</evidence>
<gene>
    <name evidence="1" type="ORF">GBF38_017806</name>
</gene>
<comment type="caution">
    <text evidence="1">The sequence shown here is derived from an EMBL/GenBank/DDBJ whole genome shotgun (WGS) entry which is preliminary data.</text>
</comment>
<dbReference type="EMBL" id="CM024805">
    <property type="protein sequence ID" value="KAG8009493.1"/>
    <property type="molecule type" value="Genomic_DNA"/>
</dbReference>
<organism evidence="1 2">
    <name type="scientific">Nibea albiflora</name>
    <name type="common">Yellow drum</name>
    <name type="synonym">Corvina albiflora</name>
    <dbReference type="NCBI Taxonomy" id="240163"/>
    <lineage>
        <taxon>Eukaryota</taxon>
        <taxon>Metazoa</taxon>
        <taxon>Chordata</taxon>
        <taxon>Craniata</taxon>
        <taxon>Vertebrata</taxon>
        <taxon>Euteleostomi</taxon>
        <taxon>Actinopterygii</taxon>
        <taxon>Neopterygii</taxon>
        <taxon>Teleostei</taxon>
        <taxon>Neoteleostei</taxon>
        <taxon>Acanthomorphata</taxon>
        <taxon>Eupercaria</taxon>
        <taxon>Sciaenidae</taxon>
        <taxon>Nibea</taxon>
    </lineage>
</organism>
<name>A0ACB7F6D4_NIBAL</name>
<dbReference type="Proteomes" id="UP000805704">
    <property type="component" value="Chromosome 17"/>
</dbReference>
<sequence>MDRRCRRYMTGRALCPPLTCSSTVHEARQPLWDMQAGRLWRDQYALQEVANEGDKRKRLEDEMGKDDVEALKTGMRGSGRRFAPSARLGDGPAYESVAWAESHRRTGRKRRGQPPCVTACVRPDARREFSTDEKGCASRQSATDKGSASAGTEPRAADRHRQ</sequence>
<protein>
    <submittedName>
        <fullName evidence="1">Uncharacterized protein</fullName>
    </submittedName>
</protein>
<evidence type="ECO:0000313" key="2">
    <source>
        <dbReference type="Proteomes" id="UP000805704"/>
    </source>
</evidence>
<reference evidence="1" key="1">
    <citation type="submission" date="2020-04" db="EMBL/GenBank/DDBJ databases">
        <title>A chromosome-scale assembly and high-density genetic map of the yellow drum (Nibea albiflora) genome.</title>
        <authorList>
            <person name="Xu D."/>
            <person name="Zhang W."/>
            <person name="Chen R."/>
            <person name="Tan P."/>
            <person name="Wang L."/>
            <person name="Song H."/>
            <person name="Tian L."/>
            <person name="Zhu Q."/>
            <person name="Wang B."/>
        </authorList>
    </citation>
    <scope>NUCLEOTIDE SEQUENCE</scope>
    <source>
        <strain evidence="1">ZJHYS-2018</strain>
    </source>
</reference>
<accession>A0ACB7F6D4</accession>
<proteinExistence type="predicted"/>
<keyword evidence="2" id="KW-1185">Reference proteome</keyword>